<comment type="caution">
    <text evidence="1">The sequence shown here is derived from an EMBL/GenBank/DDBJ whole genome shotgun (WGS) entry which is preliminary data.</text>
</comment>
<dbReference type="InterPro" id="IPR011990">
    <property type="entry name" value="TPR-like_helical_dom_sf"/>
</dbReference>
<protein>
    <submittedName>
        <fullName evidence="1">Uu.00g139490.m01.CDS01</fullName>
    </submittedName>
</protein>
<dbReference type="Proteomes" id="UP001295740">
    <property type="component" value="Unassembled WGS sequence"/>
</dbReference>
<keyword evidence="2" id="KW-1185">Reference proteome</keyword>
<accession>A0AAI8VQU0</accession>
<dbReference type="AlphaFoldDB" id="A0AAI8VQU0"/>
<sequence length="414" mass="46832">MADGAPSHLLSLPPEIREQIYSIIFHPDSNRLSRRDEYTDYDYRAALVLFRLNQQIYYESRKVFRDLNVFVRIETPWAEAAEHTAIVGHVPIVMQAQRATQFPHASLDISVEAPSISLHREGEGRTHRFVILLDDLEAFTQSWFYSSLSNPGLNQFLSTKLHLRDPYTPDWEEKHIPRQVQRRMLAPFGAIKGSRAFTVTGDPAPQPSLVAAIEAEQRIPVGSPESALVEATRLKAEGNALLTSAGCDASSVRAALALYRRSWEAMYIVVKGRQRHVHAEAFFARELREPPYEGKNGQVERLALRIQLVANTCLAYLKLRDWDELRFWGMRTIALMRQATGANDEDDSVTPEDEALLSFPSAVQVGKIYYRTAVAWRELGDRAQARRLLRVAAVYLPHDNIVKTELAACALQIG</sequence>
<name>A0AAI8VQU0_9PEZI</name>
<dbReference type="Gene3D" id="1.25.40.10">
    <property type="entry name" value="Tetratricopeptide repeat domain"/>
    <property type="match status" value="1"/>
</dbReference>
<dbReference type="EMBL" id="CAUWAG010000012">
    <property type="protein sequence ID" value="CAJ2508923.1"/>
    <property type="molecule type" value="Genomic_DNA"/>
</dbReference>
<reference evidence="1" key="1">
    <citation type="submission" date="2023-10" db="EMBL/GenBank/DDBJ databases">
        <authorList>
            <person name="Hackl T."/>
        </authorList>
    </citation>
    <scope>NUCLEOTIDE SEQUENCE</scope>
</reference>
<gene>
    <name evidence="1" type="ORF">KHLLAP_LOCUS9391</name>
</gene>
<dbReference type="SUPFAM" id="SSF48452">
    <property type="entry name" value="TPR-like"/>
    <property type="match status" value="1"/>
</dbReference>
<evidence type="ECO:0000313" key="2">
    <source>
        <dbReference type="Proteomes" id="UP001295740"/>
    </source>
</evidence>
<proteinExistence type="predicted"/>
<organism evidence="1 2">
    <name type="scientific">Anthostomella pinea</name>
    <dbReference type="NCBI Taxonomy" id="933095"/>
    <lineage>
        <taxon>Eukaryota</taxon>
        <taxon>Fungi</taxon>
        <taxon>Dikarya</taxon>
        <taxon>Ascomycota</taxon>
        <taxon>Pezizomycotina</taxon>
        <taxon>Sordariomycetes</taxon>
        <taxon>Xylariomycetidae</taxon>
        <taxon>Xylariales</taxon>
        <taxon>Xylariaceae</taxon>
        <taxon>Anthostomella</taxon>
    </lineage>
</organism>
<evidence type="ECO:0000313" key="1">
    <source>
        <dbReference type="EMBL" id="CAJ2508923.1"/>
    </source>
</evidence>